<dbReference type="KEGG" id="pda:103715992"/>
<dbReference type="GO" id="GO:0030574">
    <property type="term" value="P:collagen catabolic process"/>
    <property type="evidence" value="ECO:0007669"/>
    <property type="project" value="TreeGrafter"/>
</dbReference>
<evidence type="ECO:0000256" key="3">
    <source>
        <dbReference type="ARBA" id="ARBA00022801"/>
    </source>
</evidence>
<keyword evidence="5" id="KW-0482">Metalloprotease</keyword>
<keyword evidence="3" id="KW-0378">Hydrolase</keyword>
<dbReference type="Gene3D" id="3.40.390.10">
    <property type="entry name" value="Collagenase (Catalytic Domain)"/>
    <property type="match status" value="1"/>
</dbReference>
<protein>
    <submittedName>
        <fullName evidence="8">Metalloendoproteinase 4-MMP-like</fullName>
    </submittedName>
</protein>
<evidence type="ECO:0000259" key="6">
    <source>
        <dbReference type="SMART" id="SM00235"/>
    </source>
</evidence>
<dbReference type="GO" id="GO:0031012">
    <property type="term" value="C:extracellular matrix"/>
    <property type="evidence" value="ECO:0007669"/>
    <property type="project" value="InterPro"/>
</dbReference>
<dbReference type="InterPro" id="IPR006026">
    <property type="entry name" value="Peptidase_Metallo"/>
</dbReference>
<evidence type="ECO:0000256" key="1">
    <source>
        <dbReference type="ARBA" id="ARBA00022670"/>
    </source>
</evidence>
<feature type="domain" description="Peptidase metallopeptidase" evidence="6">
    <location>
        <begin position="78"/>
        <end position="214"/>
    </location>
</feature>
<dbReference type="InterPro" id="IPR024079">
    <property type="entry name" value="MetalloPept_cat_dom_sf"/>
</dbReference>
<reference evidence="7" key="1">
    <citation type="journal article" date="2019" name="Nat. Commun.">
        <title>Genome-wide association mapping of date palm fruit traits.</title>
        <authorList>
            <person name="Hazzouri K.M."/>
            <person name="Gros-Balthazard M."/>
            <person name="Flowers J.M."/>
            <person name="Copetti D."/>
            <person name="Lemansour A."/>
            <person name="Lebrun M."/>
            <person name="Masmoudi K."/>
            <person name="Ferrand S."/>
            <person name="Dhar M.I."/>
            <person name="Fresquez Z.A."/>
            <person name="Rosas U."/>
            <person name="Zhang J."/>
            <person name="Talag J."/>
            <person name="Lee S."/>
            <person name="Kudrna D."/>
            <person name="Powell R.F."/>
            <person name="Leitch I.J."/>
            <person name="Krueger R.R."/>
            <person name="Wing R.A."/>
            <person name="Amiri K.M.A."/>
            <person name="Purugganan M.D."/>
        </authorList>
    </citation>
    <scope>NUCLEOTIDE SEQUENCE [LARGE SCALE GENOMIC DNA]</scope>
    <source>
        <strain evidence="7">cv. Khalas</strain>
    </source>
</reference>
<dbReference type="AlphaFoldDB" id="A0A8B7CMA3"/>
<dbReference type="GO" id="GO:0008270">
    <property type="term" value="F:zinc ion binding"/>
    <property type="evidence" value="ECO:0007669"/>
    <property type="project" value="InterPro"/>
</dbReference>
<dbReference type="Pfam" id="PF00413">
    <property type="entry name" value="Peptidase_M10"/>
    <property type="match status" value="1"/>
</dbReference>
<dbReference type="SUPFAM" id="SSF55486">
    <property type="entry name" value="Metalloproteases ('zincins'), catalytic domain"/>
    <property type="match status" value="1"/>
</dbReference>
<dbReference type="InterPro" id="IPR036365">
    <property type="entry name" value="PGBD-like_sf"/>
</dbReference>
<proteinExistence type="predicted"/>
<dbReference type="InterPro" id="IPR001818">
    <property type="entry name" value="Pept_M10_metallopeptidase"/>
</dbReference>
<evidence type="ECO:0000256" key="4">
    <source>
        <dbReference type="ARBA" id="ARBA00022833"/>
    </source>
</evidence>
<evidence type="ECO:0000313" key="7">
    <source>
        <dbReference type="Proteomes" id="UP000228380"/>
    </source>
</evidence>
<dbReference type="SMART" id="SM00235">
    <property type="entry name" value="ZnMc"/>
    <property type="match status" value="1"/>
</dbReference>
<dbReference type="PANTHER" id="PTHR10201:SF321">
    <property type="entry name" value="METALLOENDOPROTEINASE 4-MMP"/>
    <property type="match status" value="1"/>
</dbReference>
<organism evidence="7 8">
    <name type="scientific">Phoenix dactylifera</name>
    <name type="common">Date palm</name>
    <dbReference type="NCBI Taxonomy" id="42345"/>
    <lineage>
        <taxon>Eukaryota</taxon>
        <taxon>Viridiplantae</taxon>
        <taxon>Streptophyta</taxon>
        <taxon>Embryophyta</taxon>
        <taxon>Tracheophyta</taxon>
        <taxon>Spermatophyta</taxon>
        <taxon>Magnoliopsida</taxon>
        <taxon>Liliopsida</taxon>
        <taxon>Arecaceae</taxon>
        <taxon>Coryphoideae</taxon>
        <taxon>Phoeniceae</taxon>
        <taxon>Phoenix</taxon>
    </lineage>
</organism>
<gene>
    <name evidence="8" type="primary">LOC103715992</name>
</gene>
<dbReference type="OrthoDB" id="406838at2759"/>
<dbReference type="GeneID" id="103715992"/>
<evidence type="ECO:0000256" key="5">
    <source>
        <dbReference type="ARBA" id="ARBA00023049"/>
    </source>
</evidence>
<dbReference type="Proteomes" id="UP000228380">
    <property type="component" value="Chromosome 1"/>
</dbReference>
<keyword evidence="2" id="KW-0479">Metal-binding</keyword>
<dbReference type="GO" id="GO:0004222">
    <property type="term" value="F:metalloendopeptidase activity"/>
    <property type="evidence" value="ECO:0007669"/>
    <property type="project" value="InterPro"/>
</dbReference>
<sequence length="268" mass="29789">MREYSRPGSRFESALTDDACDSRFESGLTRYQTRLDLPVTSNLDALTLSEITTPRCGASDSIIVNRTGTVQRFAFFPGEPRWVPSCQLTLTYAIAPTDTVDHIPRAEVAVAAAAFRRWAMVIPARFKKTAEDVKVGSHSGDHMDGEPFDGALVHAFSLESGQLHLDTARRWAVDFGAEGSGVLIKKKILISWHLRLQHFVEEYEDIPFSKYYISPEPSHLSLQMDTINFFQINSNPIQSTSLSLSLGVESNHSAILLVKEGLNWTGSL</sequence>
<accession>A0A8B7CMA3</accession>
<evidence type="ECO:0000256" key="2">
    <source>
        <dbReference type="ARBA" id="ARBA00022723"/>
    </source>
</evidence>
<keyword evidence="1" id="KW-0645">Protease</keyword>
<dbReference type="SUPFAM" id="SSF47090">
    <property type="entry name" value="PGBD-like"/>
    <property type="match status" value="1"/>
</dbReference>
<name>A0A8B7CMA3_PHODC</name>
<keyword evidence="7" id="KW-1185">Reference proteome</keyword>
<dbReference type="GO" id="GO:0006508">
    <property type="term" value="P:proteolysis"/>
    <property type="evidence" value="ECO:0007669"/>
    <property type="project" value="UniProtKB-KW"/>
</dbReference>
<dbReference type="PANTHER" id="PTHR10201">
    <property type="entry name" value="MATRIX METALLOPROTEINASE"/>
    <property type="match status" value="1"/>
</dbReference>
<dbReference type="GO" id="GO:0030198">
    <property type="term" value="P:extracellular matrix organization"/>
    <property type="evidence" value="ECO:0007669"/>
    <property type="project" value="TreeGrafter"/>
</dbReference>
<reference evidence="8" key="2">
    <citation type="submission" date="2025-08" db="UniProtKB">
        <authorList>
            <consortium name="RefSeq"/>
        </authorList>
    </citation>
    <scope>IDENTIFICATION</scope>
    <source>
        <tissue evidence="8">Young leaves</tissue>
    </source>
</reference>
<evidence type="ECO:0000313" key="8">
    <source>
        <dbReference type="RefSeq" id="XP_008802033.2"/>
    </source>
</evidence>
<keyword evidence="4" id="KW-0862">Zinc</keyword>
<dbReference type="RefSeq" id="XP_008802033.2">
    <property type="nucleotide sequence ID" value="XM_008803811.4"/>
</dbReference>